<proteinExistence type="evidence at transcript level"/>
<sequence length="223" mass="25270">VWQPQFNLTLQPGEALFFPPGMVHETLNLGDADSCTASVTFQFSEPMASRLYRKFLPRVRRTADIHEAWPLLKQWATLHSRVDKKGMPYAKAKQLALGENSVGAAFRKCDKDADGFLSREELETSFKSDASNIIGFHDLDDDGRVAREEFAEVFGLWAGTVKAAYDDTPQKQRQYQVKDMEGDFNIEDLPSKLQQSLRKHAFELEARRRGEPIADESAKTSEL</sequence>
<organism evidence="3">
    <name type="scientific">Pfiesteria piscicida</name>
    <name type="common">Phantom dinoflagellate</name>
    <dbReference type="NCBI Taxonomy" id="71001"/>
    <lineage>
        <taxon>Eukaryota</taxon>
        <taxon>Sar</taxon>
        <taxon>Alveolata</taxon>
        <taxon>Dinophyceae</taxon>
        <taxon>Peridiniales</taxon>
        <taxon>Pfiesteriaceae</taxon>
        <taxon>Pfiesteria</taxon>
    </lineage>
</organism>
<feature type="domain" description="EF-hand" evidence="2">
    <location>
        <begin position="97"/>
        <end position="132"/>
    </location>
</feature>
<protein>
    <recommendedName>
        <fullName evidence="2">EF-hand domain-containing protein</fullName>
    </recommendedName>
</protein>
<evidence type="ECO:0000259" key="2">
    <source>
        <dbReference type="PROSITE" id="PS50222"/>
    </source>
</evidence>
<dbReference type="SUPFAM" id="SSF51197">
    <property type="entry name" value="Clavaminate synthase-like"/>
    <property type="match status" value="1"/>
</dbReference>
<dbReference type="PROSITE" id="PS50222">
    <property type="entry name" value="EF_HAND_2"/>
    <property type="match status" value="1"/>
</dbReference>
<dbReference type="InterPro" id="IPR002048">
    <property type="entry name" value="EF_hand_dom"/>
</dbReference>
<evidence type="ECO:0000313" key="3">
    <source>
        <dbReference type="EMBL" id="ACU45037.1"/>
    </source>
</evidence>
<dbReference type="AlphaFoldDB" id="E8Z6F7"/>
<accession>E8Z6F7</accession>
<reference evidence="3" key="1">
    <citation type="submission" date="2008-12" db="EMBL/GenBank/DDBJ databases">
        <authorList>
            <person name="Zhang H."/>
            <person name="Lin S."/>
        </authorList>
    </citation>
    <scope>NUCLEOTIDE SEQUENCE</scope>
    <source>
        <strain evidence="3">CCMP1831</strain>
    </source>
</reference>
<dbReference type="InterPro" id="IPR018247">
    <property type="entry name" value="EF_Hand_1_Ca_BS"/>
</dbReference>
<evidence type="ECO:0000256" key="1">
    <source>
        <dbReference type="ARBA" id="ARBA00022837"/>
    </source>
</evidence>
<dbReference type="GO" id="GO:0005509">
    <property type="term" value="F:calcium ion binding"/>
    <property type="evidence" value="ECO:0007669"/>
    <property type="project" value="InterPro"/>
</dbReference>
<dbReference type="InterPro" id="IPR011992">
    <property type="entry name" value="EF-hand-dom_pair"/>
</dbReference>
<dbReference type="PROSITE" id="PS00018">
    <property type="entry name" value="EF_HAND_1"/>
    <property type="match status" value="2"/>
</dbReference>
<dbReference type="Gene3D" id="1.10.238.10">
    <property type="entry name" value="EF-hand"/>
    <property type="match status" value="1"/>
</dbReference>
<dbReference type="Pfam" id="PF13202">
    <property type="entry name" value="EF-hand_5"/>
    <property type="match status" value="1"/>
</dbReference>
<feature type="non-terminal residue" evidence="3">
    <location>
        <position position="1"/>
    </location>
</feature>
<dbReference type="CDD" id="cd00051">
    <property type="entry name" value="EFh"/>
    <property type="match status" value="1"/>
</dbReference>
<name>E8Z6F7_PFIPI</name>
<dbReference type="SUPFAM" id="SSF47473">
    <property type="entry name" value="EF-hand"/>
    <property type="match status" value="1"/>
</dbReference>
<dbReference type="Gene3D" id="2.60.120.650">
    <property type="entry name" value="Cupin"/>
    <property type="match status" value="1"/>
</dbReference>
<reference evidence="3" key="2">
    <citation type="book" date="2010" name="PROCEEDINGS OF 13TH INTERNATIONAL CONFERENCE ON HARMFUL ALGAE" publisher="International Society For The Study of Harmful Algae" city="Hong Kong, China">
        <title>Dinoflagellate meta-transcriptomics enabled by spliced leader.</title>
        <editorList>
            <person name="Unknown A."/>
        </editorList>
        <authorList>
            <person name="Lin S."/>
            <person name="Zhang H."/>
        </authorList>
    </citation>
    <scope>NUCLEOTIDE SEQUENCE</scope>
    <source>
        <strain evidence="3">CCMP1831</strain>
    </source>
</reference>
<dbReference type="EMBL" id="FJ599985">
    <property type="protein sequence ID" value="ACU45037.1"/>
    <property type="molecule type" value="mRNA"/>
</dbReference>
<keyword evidence="1" id="KW-0106">Calcium</keyword>